<gene>
    <name evidence="1" type="ORF">FRX31_004474</name>
</gene>
<name>A0A7J6XBV5_THATH</name>
<proteinExistence type="predicted"/>
<keyword evidence="2" id="KW-1185">Reference proteome</keyword>
<evidence type="ECO:0000313" key="2">
    <source>
        <dbReference type="Proteomes" id="UP000554482"/>
    </source>
</evidence>
<dbReference type="AlphaFoldDB" id="A0A7J6XBV5"/>
<evidence type="ECO:0000313" key="1">
    <source>
        <dbReference type="EMBL" id="KAF5205940.1"/>
    </source>
</evidence>
<reference evidence="1 2" key="1">
    <citation type="submission" date="2020-06" db="EMBL/GenBank/DDBJ databases">
        <title>Transcriptomic and genomic resources for Thalictrum thalictroides and T. hernandezii: Facilitating candidate gene discovery in an emerging model plant lineage.</title>
        <authorList>
            <person name="Arias T."/>
            <person name="Riano-Pachon D.M."/>
            <person name="Di Stilio V.S."/>
        </authorList>
    </citation>
    <scope>NUCLEOTIDE SEQUENCE [LARGE SCALE GENOMIC DNA]</scope>
    <source>
        <strain evidence="2">cv. WT478/WT964</strain>
        <tissue evidence="1">Leaves</tissue>
    </source>
</reference>
<dbReference type="OrthoDB" id="1936648at2759"/>
<protein>
    <submittedName>
        <fullName evidence="1">Uncharacterized protein</fullName>
    </submittedName>
</protein>
<comment type="caution">
    <text evidence="1">The sequence shown here is derived from an EMBL/GenBank/DDBJ whole genome shotgun (WGS) entry which is preliminary data.</text>
</comment>
<sequence>MIANVHLLQLIRFHSFVCPTAKYPDINNLSLTELMNNIFALDPFNKELVVKVSQAEAEFWRKSEGPGIHGRVDAAHRESKYTTTCSYRTFGVRAA</sequence>
<organism evidence="1 2">
    <name type="scientific">Thalictrum thalictroides</name>
    <name type="common">Rue-anemone</name>
    <name type="synonym">Anemone thalictroides</name>
    <dbReference type="NCBI Taxonomy" id="46969"/>
    <lineage>
        <taxon>Eukaryota</taxon>
        <taxon>Viridiplantae</taxon>
        <taxon>Streptophyta</taxon>
        <taxon>Embryophyta</taxon>
        <taxon>Tracheophyta</taxon>
        <taxon>Spermatophyta</taxon>
        <taxon>Magnoliopsida</taxon>
        <taxon>Ranunculales</taxon>
        <taxon>Ranunculaceae</taxon>
        <taxon>Thalictroideae</taxon>
        <taxon>Thalictrum</taxon>
    </lineage>
</organism>
<accession>A0A7J6XBV5</accession>
<dbReference type="Proteomes" id="UP000554482">
    <property type="component" value="Unassembled WGS sequence"/>
</dbReference>
<dbReference type="EMBL" id="JABWDY010003442">
    <property type="protein sequence ID" value="KAF5205940.1"/>
    <property type="molecule type" value="Genomic_DNA"/>
</dbReference>